<evidence type="ECO:0000256" key="3">
    <source>
        <dbReference type="ARBA" id="ARBA00023002"/>
    </source>
</evidence>
<dbReference type="GO" id="GO:0044550">
    <property type="term" value="P:secondary metabolite biosynthetic process"/>
    <property type="evidence" value="ECO:0007669"/>
    <property type="project" value="TreeGrafter"/>
</dbReference>
<keyword evidence="3" id="KW-0560">Oxidoreductase</keyword>
<name>A0AAF0Y8E5_9TREE</name>
<proteinExistence type="predicted"/>
<dbReference type="SUPFAM" id="SSF51905">
    <property type="entry name" value="FAD/NAD(P)-binding domain"/>
    <property type="match status" value="1"/>
</dbReference>
<feature type="region of interest" description="Disordered" evidence="4">
    <location>
        <begin position="429"/>
        <end position="449"/>
    </location>
</feature>
<dbReference type="GO" id="GO:0071949">
    <property type="term" value="F:FAD binding"/>
    <property type="evidence" value="ECO:0007669"/>
    <property type="project" value="InterPro"/>
</dbReference>
<keyword evidence="2" id="KW-0274">FAD</keyword>
<evidence type="ECO:0000256" key="2">
    <source>
        <dbReference type="ARBA" id="ARBA00022827"/>
    </source>
</evidence>
<reference evidence="6" key="1">
    <citation type="submission" date="2023-10" db="EMBL/GenBank/DDBJ databases">
        <authorList>
            <person name="Noh H."/>
        </authorList>
    </citation>
    <scope>NUCLEOTIDE SEQUENCE</scope>
    <source>
        <strain evidence="6">DUCC4014</strain>
    </source>
</reference>
<feature type="domain" description="FAD-binding" evidence="5">
    <location>
        <begin position="11"/>
        <end position="175"/>
    </location>
</feature>
<dbReference type="AlphaFoldDB" id="A0AAF0Y8E5"/>
<dbReference type="EMBL" id="CP086717">
    <property type="protein sequence ID" value="WOO82128.1"/>
    <property type="molecule type" value="Genomic_DNA"/>
</dbReference>
<dbReference type="InterPro" id="IPR036188">
    <property type="entry name" value="FAD/NAD-bd_sf"/>
</dbReference>
<evidence type="ECO:0000256" key="1">
    <source>
        <dbReference type="ARBA" id="ARBA00022630"/>
    </source>
</evidence>
<evidence type="ECO:0000259" key="5">
    <source>
        <dbReference type="Pfam" id="PF01494"/>
    </source>
</evidence>
<dbReference type="Gene3D" id="3.50.50.60">
    <property type="entry name" value="FAD/NAD(P)-binding domain"/>
    <property type="match status" value="1"/>
</dbReference>
<dbReference type="InterPro" id="IPR002938">
    <property type="entry name" value="FAD-bd"/>
</dbReference>
<organism evidence="6 7">
    <name type="scientific">Vanrija pseudolonga</name>
    <dbReference type="NCBI Taxonomy" id="143232"/>
    <lineage>
        <taxon>Eukaryota</taxon>
        <taxon>Fungi</taxon>
        <taxon>Dikarya</taxon>
        <taxon>Basidiomycota</taxon>
        <taxon>Agaricomycotina</taxon>
        <taxon>Tremellomycetes</taxon>
        <taxon>Trichosporonales</taxon>
        <taxon>Trichosporonaceae</taxon>
        <taxon>Vanrija</taxon>
    </lineage>
</organism>
<dbReference type="Proteomes" id="UP000827549">
    <property type="component" value="Chromosome 4"/>
</dbReference>
<dbReference type="Pfam" id="PF01494">
    <property type="entry name" value="FAD_binding_3"/>
    <property type="match status" value="1"/>
</dbReference>
<evidence type="ECO:0000256" key="4">
    <source>
        <dbReference type="SAM" id="MobiDB-lite"/>
    </source>
</evidence>
<dbReference type="PANTHER" id="PTHR46720:SF3">
    <property type="entry name" value="FAD-BINDING DOMAIN-CONTAINING PROTEIN-RELATED"/>
    <property type="match status" value="1"/>
</dbReference>
<dbReference type="PRINTS" id="PR00420">
    <property type="entry name" value="RNGMNOXGNASE"/>
</dbReference>
<sequence length="486" mass="51944">MTNPTAPTPPKVAIIGGGPAGLGTAIALGQAGLAYTLYEAKPAISEIGNGISVQRNTWRMLEALGASRNLTRDKLFRAPSGHDLEHRNGHTGALVATNDADPLAPPHQQHARVHRAHLQQALLRQVDASRIRTAHKLVSVSTLPSGRLRLAFANGFEDEVDLLVGADGIRSVRRPSPPPLTPPQVVRAHAFPDHKIAYAGATSYRTLVPATSAALVNGLPDASTFWHGTDRKWVYSCPLGPHLEITTSIKEADDGQRGSWGRRSSVAAFRAAFAEMCQPVQELLRLATFVEQYDYFAGPRLESVVQPGIALVGDASHPLSGAFGAGAGFALEDAWTLGQSVRWASAKGLPLDTALALFDAVRSPHYADLYAVLDGYRAADADVAAARLPPAGEIKAVVERNWSDRTRWMLVYEVDAVFAREIARHEAEVRKGAGEGGTVSQRNGNGHGLTGAAVVESERQLNGDDLDSRTRPGHDLPDALHAVRVA</sequence>
<keyword evidence="1" id="KW-0285">Flavoprotein</keyword>
<gene>
    <name evidence="6" type="primary">sorC_1</name>
    <name evidence="6" type="ORF">LOC62_04G005629</name>
</gene>
<evidence type="ECO:0000313" key="6">
    <source>
        <dbReference type="EMBL" id="WOO82128.1"/>
    </source>
</evidence>
<dbReference type="GO" id="GO:0004497">
    <property type="term" value="F:monooxygenase activity"/>
    <property type="evidence" value="ECO:0007669"/>
    <property type="project" value="UniProtKB-KW"/>
</dbReference>
<evidence type="ECO:0000313" key="7">
    <source>
        <dbReference type="Proteomes" id="UP000827549"/>
    </source>
</evidence>
<protein>
    <submittedName>
        <fullName evidence="6">FAD-dependent monooxygenase sorC</fullName>
    </submittedName>
</protein>
<keyword evidence="7" id="KW-1185">Reference proteome</keyword>
<dbReference type="PANTHER" id="PTHR46720">
    <property type="entry name" value="HYDROXYLASE, PUTATIVE (AFU_ORTHOLOGUE AFUA_3G01460)-RELATED"/>
    <property type="match status" value="1"/>
</dbReference>
<dbReference type="RefSeq" id="XP_062628160.1">
    <property type="nucleotide sequence ID" value="XM_062772176.1"/>
</dbReference>
<dbReference type="GeneID" id="87808858"/>
<dbReference type="InterPro" id="IPR051104">
    <property type="entry name" value="FAD_monoxygenase"/>
</dbReference>
<accession>A0AAF0Y8E5</accession>
<keyword evidence="6" id="KW-0503">Monooxygenase</keyword>